<evidence type="ECO:0000256" key="8">
    <source>
        <dbReference type="ARBA" id="ARBA00023204"/>
    </source>
</evidence>
<keyword evidence="16" id="KW-1185">Reference proteome</keyword>
<evidence type="ECO:0000313" key="15">
    <source>
        <dbReference type="EMBL" id="KXS12995.1"/>
    </source>
</evidence>
<evidence type="ECO:0000256" key="3">
    <source>
        <dbReference type="ARBA" id="ARBA00011918"/>
    </source>
</evidence>
<dbReference type="Gene3D" id="1.10.10.10">
    <property type="entry name" value="Winged helix-like DNA-binding domain superfamily/Winged helix DNA-binding domain"/>
    <property type="match status" value="1"/>
</dbReference>
<gene>
    <name evidence="15" type="ORF">M427DRAFT_59098</name>
</gene>
<keyword evidence="5" id="KW-0489">Methyltransferase</keyword>
<feature type="domain" description="Methylated-DNA-[protein]-cysteine S-methyltransferase DNA binding" evidence="13">
    <location>
        <begin position="102"/>
        <end position="187"/>
    </location>
</feature>
<name>A0A139A948_GONPJ</name>
<dbReference type="EC" id="2.1.1.63" evidence="3"/>
<protein>
    <recommendedName>
        <fullName evidence="4">Methylated-DNA--protein-cysteine methyltransferase</fullName>
        <ecNumber evidence="3">2.1.1.63</ecNumber>
    </recommendedName>
    <alternativeName>
        <fullName evidence="9">6-O-methylguanine-DNA methyltransferase</fullName>
    </alternativeName>
    <alternativeName>
        <fullName evidence="11">DNA repair MTase</fullName>
    </alternativeName>
    <alternativeName>
        <fullName evidence="10">O-6-methylguanine-DNA-alkyltransferase</fullName>
    </alternativeName>
</protein>
<dbReference type="FunFam" id="1.10.10.10:FF:000214">
    <property type="entry name" value="Methylated-DNA--protein-cysteine methyltransferase"/>
    <property type="match status" value="1"/>
</dbReference>
<dbReference type="InterPro" id="IPR008332">
    <property type="entry name" value="MethylG_MeTrfase_N"/>
</dbReference>
<dbReference type="GO" id="GO:0006281">
    <property type="term" value="P:DNA repair"/>
    <property type="evidence" value="ECO:0007669"/>
    <property type="project" value="UniProtKB-KW"/>
</dbReference>
<dbReference type="Pfam" id="PF02870">
    <property type="entry name" value="Methyltransf_1N"/>
    <property type="match status" value="1"/>
</dbReference>
<evidence type="ECO:0000256" key="2">
    <source>
        <dbReference type="ARBA" id="ARBA00008711"/>
    </source>
</evidence>
<reference evidence="15 16" key="1">
    <citation type="journal article" date="2015" name="Genome Biol. Evol.">
        <title>Phylogenomic analyses indicate that early fungi evolved digesting cell walls of algal ancestors of land plants.</title>
        <authorList>
            <person name="Chang Y."/>
            <person name="Wang S."/>
            <person name="Sekimoto S."/>
            <person name="Aerts A.L."/>
            <person name="Choi C."/>
            <person name="Clum A."/>
            <person name="LaButti K.M."/>
            <person name="Lindquist E.A."/>
            <person name="Yee Ngan C."/>
            <person name="Ohm R.A."/>
            <person name="Salamov A.A."/>
            <person name="Grigoriev I.V."/>
            <person name="Spatafora J.W."/>
            <person name="Berbee M.L."/>
        </authorList>
    </citation>
    <scope>NUCLEOTIDE SEQUENCE [LARGE SCALE GENOMIC DNA]</scope>
    <source>
        <strain evidence="15 16">JEL478</strain>
    </source>
</reference>
<keyword evidence="8" id="KW-0234">DNA repair</keyword>
<evidence type="ECO:0000256" key="6">
    <source>
        <dbReference type="ARBA" id="ARBA00022679"/>
    </source>
</evidence>
<comment type="similarity">
    <text evidence="2">Belongs to the MGMT family.</text>
</comment>
<dbReference type="GO" id="GO:0003908">
    <property type="term" value="F:methylated-DNA-[protein]-cysteine S-methyltransferase activity"/>
    <property type="evidence" value="ECO:0007669"/>
    <property type="project" value="UniProtKB-EC"/>
</dbReference>
<evidence type="ECO:0000256" key="1">
    <source>
        <dbReference type="ARBA" id="ARBA00001286"/>
    </source>
</evidence>
<dbReference type="SUPFAM" id="SSF53155">
    <property type="entry name" value="Methylated DNA-protein cysteine methyltransferase domain"/>
    <property type="match status" value="1"/>
</dbReference>
<organism evidence="15 16">
    <name type="scientific">Gonapodya prolifera (strain JEL478)</name>
    <name type="common">Monoblepharis prolifera</name>
    <dbReference type="NCBI Taxonomy" id="1344416"/>
    <lineage>
        <taxon>Eukaryota</taxon>
        <taxon>Fungi</taxon>
        <taxon>Fungi incertae sedis</taxon>
        <taxon>Chytridiomycota</taxon>
        <taxon>Chytridiomycota incertae sedis</taxon>
        <taxon>Monoblepharidomycetes</taxon>
        <taxon>Monoblepharidales</taxon>
        <taxon>Gonapodyaceae</taxon>
        <taxon>Gonapodya</taxon>
    </lineage>
</organism>
<feature type="domain" description="Methylguanine DNA methyltransferase ribonuclease-like" evidence="14">
    <location>
        <begin position="5"/>
        <end position="83"/>
    </location>
</feature>
<dbReference type="Gene3D" id="3.30.160.70">
    <property type="entry name" value="Methylated DNA-protein cysteine methyltransferase domain"/>
    <property type="match status" value="1"/>
</dbReference>
<dbReference type="OrthoDB" id="1907495at2759"/>
<dbReference type="AlphaFoldDB" id="A0A139A948"/>
<keyword evidence="7" id="KW-0227">DNA damage</keyword>
<dbReference type="PANTHER" id="PTHR10815">
    <property type="entry name" value="METHYLATED-DNA--PROTEIN-CYSTEINE METHYLTRANSFERASE"/>
    <property type="match status" value="1"/>
</dbReference>
<comment type="catalytic activity">
    <reaction evidence="1">
        <text>a 4-O-methyl-thymidine in DNA + L-cysteinyl-[protein] = a thymidine in DNA + S-methyl-L-cysteinyl-[protein]</text>
        <dbReference type="Rhea" id="RHEA:53428"/>
        <dbReference type="Rhea" id="RHEA-COMP:10131"/>
        <dbReference type="Rhea" id="RHEA-COMP:10132"/>
        <dbReference type="Rhea" id="RHEA-COMP:13555"/>
        <dbReference type="Rhea" id="RHEA-COMP:13556"/>
        <dbReference type="ChEBI" id="CHEBI:29950"/>
        <dbReference type="ChEBI" id="CHEBI:82612"/>
        <dbReference type="ChEBI" id="CHEBI:137386"/>
        <dbReference type="ChEBI" id="CHEBI:137387"/>
        <dbReference type="EC" id="2.1.1.63"/>
    </reaction>
</comment>
<proteinExistence type="inferred from homology"/>
<dbReference type="SUPFAM" id="SSF46767">
    <property type="entry name" value="Methylated DNA-protein cysteine methyltransferase, C-terminal domain"/>
    <property type="match status" value="1"/>
</dbReference>
<evidence type="ECO:0000259" key="13">
    <source>
        <dbReference type="Pfam" id="PF01035"/>
    </source>
</evidence>
<comment type="catalytic activity">
    <reaction evidence="12">
        <text>a 6-O-methyl-2'-deoxyguanosine in DNA + L-cysteinyl-[protein] = S-methyl-L-cysteinyl-[protein] + a 2'-deoxyguanosine in DNA</text>
        <dbReference type="Rhea" id="RHEA:24000"/>
        <dbReference type="Rhea" id="RHEA-COMP:10131"/>
        <dbReference type="Rhea" id="RHEA-COMP:10132"/>
        <dbReference type="Rhea" id="RHEA-COMP:11367"/>
        <dbReference type="Rhea" id="RHEA-COMP:11368"/>
        <dbReference type="ChEBI" id="CHEBI:29950"/>
        <dbReference type="ChEBI" id="CHEBI:82612"/>
        <dbReference type="ChEBI" id="CHEBI:85445"/>
        <dbReference type="ChEBI" id="CHEBI:85448"/>
        <dbReference type="EC" id="2.1.1.63"/>
    </reaction>
</comment>
<dbReference type="GO" id="GO:0032259">
    <property type="term" value="P:methylation"/>
    <property type="evidence" value="ECO:0007669"/>
    <property type="project" value="UniProtKB-KW"/>
</dbReference>
<evidence type="ECO:0000256" key="9">
    <source>
        <dbReference type="ARBA" id="ARBA00030795"/>
    </source>
</evidence>
<dbReference type="EMBL" id="KQ965783">
    <property type="protein sequence ID" value="KXS12995.1"/>
    <property type="molecule type" value="Genomic_DNA"/>
</dbReference>
<evidence type="ECO:0000256" key="11">
    <source>
        <dbReference type="ARBA" id="ARBA00033095"/>
    </source>
</evidence>
<evidence type="ECO:0000259" key="14">
    <source>
        <dbReference type="Pfam" id="PF02870"/>
    </source>
</evidence>
<sequence>MPVSIRYTAYAFPSPIGVLLIAATKSGICLVKYLDGTSGEASPVKSLLRWTKTHKIDAAVMEDKEDSVLSDAVRAIEAYVGGEGNAKMDCLVVDLSVVGTTFQRSVWNALQKIPAGTTVTYAELASLGGSPGASRAVGNANRSKPIPIIVPCHRCVASDGLGGYSGATDAESIEIKRKVFLLDVEGVKRTSLSNIGREKRKRVDASILKYVKAC</sequence>
<evidence type="ECO:0000256" key="4">
    <source>
        <dbReference type="ARBA" id="ARBA00015377"/>
    </source>
</evidence>
<evidence type="ECO:0000256" key="12">
    <source>
        <dbReference type="ARBA" id="ARBA00049348"/>
    </source>
</evidence>
<dbReference type="Pfam" id="PF01035">
    <property type="entry name" value="DNA_binding_1"/>
    <property type="match status" value="1"/>
</dbReference>
<dbReference type="Proteomes" id="UP000070544">
    <property type="component" value="Unassembled WGS sequence"/>
</dbReference>
<keyword evidence="6" id="KW-0808">Transferase</keyword>
<dbReference type="STRING" id="1344416.A0A139A948"/>
<dbReference type="NCBIfam" id="TIGR00589">
    <property type="entry name" value="ogt"/>
    <property type="match status" value="1"/>
</dbReference>
<dbReference type="InterPro" id="IPR014048">
    <property type="entry name" value="MethylDNA_cys_MeTrfase_DNA-bd"/>
</dbReference>
<evidence type="ECO:0000256" key="10">
    <source>
        <dbReference type="ARBA" id="ARBA00031621"/>
    </source>
</evidence>
<dbReference type="InterPro" id="IPR036631">
    <property type="entry name" value="MGMT_N_sf"/>
</dbReference>
<dbReference type="CDD" id="cd06445">
    <property type="entry name" value="ATase"/>
    <property type="match status" value="1"/>
</dbReference>
<evidence type="ECO:0000256" key="5">
    <source>
        <dbReference type="ARBA" id="ARBA00022603"/>
    </source>
</evidence>
<evidence type="ECO:0000313" key="16">
    <source>
        <dbReference type="Proteomes" id="UP000070544"/>
    </source>
</evidence>
<dbReference type="PANTHER" id="PTHR10815:SF13">
    <property type="entry name" value="METHYLATED-DNA--PROTEIN-CYSTEINE METHYLTRANSFERASE"/>
    <property type="match status" value="1"/>
</dbReference>
<evidence type="ECO:0000256" key="7">
    <source>
        <dbReference type="ARBA" id="ARBA00022763"/>
    </source>
</evidence>
<dbReference type="InterPro" id="IPR036388">
    <property type="entry name" value="WH-like_DNA-bd_sf"/>
</dbReference>
<dbReference type="InterPro" id="IPR036217">
    <property type="entry name" value="MethylDNA_cys_MeTrfase_DNAb"/>
</dbReference>
<accession>A0A139A948</accession>